<dbReference type="RefSeq" id="YP_009015383.1">
    <property type="nucleotide sequence ID" value="NC_023719.1"/>
</dbReference>
<evidence type="ECO:0000313" key="2">
    <source>
        <dbReference type="Proteomes" id="UP000009273"/>
    </source>
</evidence>
<dbReference type="Proteomes" id="UP000009273">
    <property type="component" value="Segment"/>
</dbReference>
<dbReference type="GeneID" id="18563291"/>
<dbReference type="EMBL" id="JN638751">
    <property type="protein sequence ID" value="AEO93343.1"/>
    <property type="molecule type" value="Genomic_DNA"/>
</dbReference>
<proteinExistence type="predicted"/>
<accession>G3MBE2</accession>
<gene>
    <name evidence="1" type="primary">72</name>
    <name evidence="1" type="ORF">G_72</name>
</gene>
<keyword evidence="2" id="KW-1185">Reference proteome</keyword>
<name>G3MBE2_9CAUD</name>
<evidence type="ECO:0000313" key="1">
    <source>
        <dbReference type="EMBL" id="AEO93343.1"/>
    </source>
</evidence>
<reference evidence="1 2" key="1">
    <citation type="submission" date="2011-09" db="EMBL/GenBank/DDBJ databases">
        <authorList>
            <person name="Pope W.H."/>
            <person name="Pedulla M.L."/>
            <person name="Ford M.E."/>
            <person name="Peebles C.L."/>
            <person name="Hatfull G.H."/>
            <person name="Hendrix R.W."/>
        </authorList>
    </citation>
    <scope>NUCLEOTIDE SEQUENCE [LARGE SCALE GENOMIC DNA]</scope>
    <source>
        <strain evidence="1">G</strain>
    </source>
</reference>
<sequence>MNEITLKSNDSNMIVKLQYSSQNIQSSLDEIFIGASLLDYEVRFSRVTSMGNYKYGVSNTREELTFYKGEKLHYLRFKFVDSSNRVIDFVEVFVDENYIKMYICNDEQSFLDALEKLKSNL</sequence>
<protein>
    <submittedName>
        <fullName evidence="1">Gp72</fullName>
    </submittedName>
</protein>
<organism evidence="1 2">
    <name type="scientific">Bacillus phage G</name>
    <dbReference type="NCBI Taxonomy" id="2884420"/>
    <lineage>
        <taxon>Viruses</taxon>
        <taxon>Duplodnaviria</taxon>
        <taxon>Heunggongvirae</taxon>
        <taxon>Uroviricota</taxon>
        <taxon>Caudoviricetes</taxon>
        <taxon>Donellivirus</taxon>
        <taxon>Donellivirus gee</taxon>
    </lineage>
</organism>
<dbReference type="KEGG" id="vg:18563291"/>